<name>A0A814Q713_9BILA</name>
<sequence>MVHFLLIIIFFIFSILTNAQIDSETSPTQSPWFWPLLSICLVLIIGIPCIFFIVFIICRVKYKINYDSDESSMGSNLSSTAPLPTVPVQLERQRRHIRHQRSHYVDGFRTPPPPYTTTEQPRTLFVTTSPPPSYESHINENVPTTNPSTAINIQSTESIENPTTTEIFDVSSSTITSPSMQTFQV</sequence>
<organism evidence="3 5">
    <name type="scientific">Rotaria sordida</name>
    <dbReference type="NCBI Taxonomy" id="392033"/>
    <lineage>
        <taxon>Eukaryota</taxon>
        <taxon>Metazoa</taxon>
        <taxon>Spiralia</taxon>
        <taxon>Gnathifera</taxon>
        <taxon>Rotifera</taxon>
        <taxon>Eurotatoria</taxon>
        <taxon>Bdelloidea</taxon>
        <taxon>Philodinida</taxon>
        <taxon>Philodinidae</taxon>
        <taxon>Rotaria</taxon>
    </lineage>
</organism>
<reference evidence="3" key="1">
    <citation type="submission" date="2021-02" db="EMBL/GenBank/DDBJ databases">
        <authorList>
            <person name="Nowell W R."/>
        </authorList>
    </citation>
    <scope>NUCLEOTIDE SEQUENCE</scope>
</reference>
<feature type="signal peptide" evidence="2">
    <location>
        <begin position="1"/>
        <end position="19"/>
    </location>
</feature>
<evidence type="ECO:0000256" key="1">
    <source>
        <dbReference type="SAM" id="Phobius"/>
    </source>
</evidence>
<accession>A0A814Q713</accession>
<keyword evidence="1" id="KW-0812">Transmembrane</keyword>
<dbReference type="Proteomes" id="UP000663870">
    <property type="component" value="Unassembled WGS sequence"/>
</dbReference>
<comment type="caution">
    <text evidence="3">The sequence shown here is derived from an EMBL/GenBank/DDBJ whole genome shotgun (WGS) entry which is preliminary data.</text>
</comment>
<protein>
    <submittedName>
        <fullName evidence="3">Uncharacterized protein</fullName>
    </submittedName>
</protein>
<keyword evidence="2" id="KW-0732">Signal</keyword>
<keyword evidence="1" id="KW-0472">Membrane</keyword>
<gene>
    <name evidence="3" type="ORF">JXQ802_LOCUS19914</name>
    <name evidence="4" type="ORF">JXQ802_LOCUS19992</name>
</gene>
<evidence type="ECO:0000313" key="5">
    <source>
        <dbReference type="Proteomes" id="UP000663870"/>
    </source>
</evidence>
<dbReference type="AlphaFoldDB" id="A0A814Q713"/>
<feature type="chain" id="PRO_5035685826" evidence="2">
    <location>
        <begin position="20"/>
        <end position="185"/>
    </location>
</feature>
<proteinExistence type="predicted"/>
<keyword evidence="1" id="KW-1133">Transmembrane helix</keyword>
<keyword evidence="5" id="KW-1185">Reference proteome</keyword>
<evidence type="ECO:0000313" key="4">
    <source>
        <dbReference type="EMBL" id="CAF1116836.1"/>
    </source>
</evidence>
<dbReference type="EMBL" id="CAJNOL010000558">
    <property type="protein sequence ID" value="CAF1115241.1"/>
    <property type="molecule type" value="Genomic_DNA"/>
</dbReference>
<dbReference type="EMBL" id="CAJNOL010000562">
    <property type="protein sequence ID" value="CAF1116836.1"/>
    <property type="molecule type" value="Genomic_DNA"/>
</dbReference>
<evidence type="ECO:0000256" key="2">
    <source>
        <dbReference type="SAM" id="SignalP"/>
    </source>
</evidence>
<feature type="transmembrane region" description="Helical" evidence="1">
    <location>
        <begin position="35"/>
        <end position="58"/>
    </location>
</feature>
<evidence type="ECO:0000313" key="3">
    <source>
        <dbReference type="EMBL" id="CAF1115241.1"/>
    </source>
</evidence>